<dbReference type="InterPro" id="IPR007421">
    <property type="entry name" value="Schlafen_AlbA_2_dom"/>
</dbReference>
<proteinExistence type="predicted"/>
<reference evidence="3 4" key="1">
    <citation type="submission" date="2021-05" db="EMBL/GenBank/DDBJ databases">
        <title>Phylogenetic classification of ten novel species belonging to the genus Bifidobacterium comprising B. colchicus sp. nov., B. abeli sp. nov., B. bicoloris sp. nov., B. guerezis sp. nov., B. rosaliae sp. nov., B. santillanensis sp. nov., B. argentati sp. nov., B. amazzoni sp. nov., B. pluviali sp. nov., and B. pinnaculum sp. nov.</title>
        <authorList>
            <person name="Lugli G.A."/>
            <person name="Ruiz Garcia L."/>
            <person name="Margolles A."/>
            <person name="Ventura M."/>
        </authorList>
    </citation>
    <scope>NUCLEOTIDE SEQUENCE [LARGE SCALE GENOMIC DNA]</scope>
    <source>
        <strain evidence="3 4">6T3</strain>
    </source>
</reference>
<evidence type="ECO:0000256" key="1">
    <source>
        <dbReference type="SAM" id="MobiDB-lite"/>
    </source>
</evidence>
<organism evidence="3 4">
    <name type="scientific">Bifidobacterium phasiani</name>
    <dbReference type="NCBI Taxonomy" id="2834431"/>
    <lineage>
        <taxon>Bacteria</taxon>
        <taxon>Bacillati</taxon>
        <taxon>Actinomycetota</taxon>
        <taxon>Actinomycetes</taxon>
        <taxon>Bifidobacteriales</taxon>
        <taxon>Bifidobacteriaceae</taxon>
        <taxon>Bifidobacterium</taxon>
    </lineage>
</organism>
<dbReference type="EMBL" id="JAHBBD010000020">
    <property type="protein sequence ID" value="MBW3083367.1"/>
    <property type="molecule type" value="Genomic_DNA"/>
</dbReference>
<name>A0ABS6WAA9_9BIFI</name>
<dbReference type="RefSeq" id="WP_219082427.1">
    <property type="nucleotide sequence ID" value="NZ_JAHBBD010000020.1"/>
</dbReference>
<keyword evidence="4" id="KW-1185">Reference proteome</keyword>
<comment type="caution">
    <text evidence="3">The sequence shown here is derived from an EMBL/GenBank/DDBJ whole genome shotgun (WGS) entry which is preliminary data.</text>
</comment>
<accession>A0ABS6WAA9</accession>
<dbReference type="Pfam" id="PF13749">
    <property type="entry name" value="HATPase_c_4"/>
    <property type="match status" value="1"/>
</dbReference>
<dbReference type="PANTHER" id="PTHR30595:SF6">
    <property type="entry name" value="SCHLAFEN ALBA-2 DOMAIN-CONTAINING PROTEIN"/>
    <property type="match status" value="1"/>
</dbReference>
<protein>
    <submittedName>
        <fullName evidence="3">DNA binding domain-containing protein</fullName>
    </submittedName>
</protein>
<feature type="domain" description="Schlafen AlbA-2" evidence="2">
    <location>
        <begin position="24"/>
        <end position="143"/>
    </location>
</feature>
<dbReference type="PANTHER" id="PTHR30595">
    <property type="entry name" value="GLPR-RELATED TRANSCRIPTIONAL REPRESSOR"/>
    <property type="match status" value="1"/>
</dbReference>
<dbReference type="Proteomes" id="UP000812844">
    <property type="component" value="Unassembled WGS sequence"/>
</dbReference>
<feature type="region of interest" description="Disordered" evidence="1">
    <location>
        <begin position="561"/>
        <end position="583"/>
    </location>
</feature>
<evidence type="ECO:0000313" key="4">
    <source>
        <dbReference type="Proteomes" id="UP000812844"/>
    </source>
</evidence>
<sequence>MWTDDTIKPVLERLRSQGSDDGKFEAKSCTTSIGASVWESVSAFANTSGGTMLLGISEQDGFRPIDGFDADRVINQFMDGIGDGNPQGIRLTNPPTYRISRCQANGKPFLAVDINENPADRKPCYITAKGPSDGGYRRADDKDIRLSRTEVFELQNAMVPSRADREIVPETNLTDLNDDAVEHLLDIHKDSKALRGTTTRQERLARLNITDKQGNILLAGLLAAGQYPQQYFPNLVIDVAAYPETEKSAPAGPRFIDRTICDGNMPEAINQAVEATARNLRSTTFVVGSGAQTDAEIPREVLREVIANAVIHREYDARFVGTSICVDIYPDRVEVSNPGGLWGGVTVDNITDGISRCRNETLVRLMHEIPYGSQGLVTVEGGGTGIPLVIQQMRSRALDAPKFVAKPDRFTVVLNRYGAEYQDNKRWLTGIGTTLTNQEQSILMPLRQTSTMTVQQLHASLRIDSDDIRHIMERLATRGIITPTGPDEYAVTTPQTGIADDKPTTDKLSNTEQIVLASLSTETPLDVHAIVTRSGKGISTVRRVLRMLIVRNLAVATAPPSSKHRKYLRASSANTDDAIATDR</sequence>
<gene>
    <name evidence="3" type="ORF">KIH73_08325</name>
</gene>
<evidence type="ECO:0000259" key="2">
    <source>
        <dbReference type="Pfam" id="PF04326"/>
    </source>
</evidence>
<evidence type="ECO:0000313" key="3">
    <source>
        <dbReference type="EMBL" id="MBW3083367.1"/>
    </source>
</evidence>
<dbReference type="Pfam" id="PF04326">
    <property type="entry name" value="SLFN_AlbA_2"/>
    <property type="match status" value="1"/>
</dbReference>
<feature type="region of interest" description="Disordered" evidence="1">
    <location>
        <begin position="483"/>
        <end position="506"/>
    </location>
</feature>